<comment type="caution">
    <text evidence="3">The sequence shown here is derived from an EMBL/GenBank/DDBJ whole genome shotgun (WGS) entry which is preliminary data.</text>
</comment>
<evidence type="ECO:0000259" key="2">
    <source>
        <dbReference type="SMART" id="SM00385"/>
    </source>
</evidence>
<dbReference type="PANTHER" id="PTHR15615:SF10">
    <property type="entry name" value="PHO85 CYCLIN-2-RELATED"/>
    <property type="match status" value="1"/>
</dbReference>
<name>A0AAJ0M130_9PEZI</name>
<feature type="domain" description="Cyclin-like" evidence="2">
    <location>
        <begin position="70"/>
        <end position="164"/>
    </location>
</feature>
<dbReference type="RefSeq" id="XP_062720866.1">
    <property type="nucleotide sequence ID" value="XM_062870369.1"/>
</dbReference>
<dbReference type="Pfam" id="PF00134">
    <property type="entry name" value="Cyclin_N"/>
    <property type="match status" value="1"/>
</dbReference>
<dbReference type="SUPFAM" id="SSF47954">
    <property type="entry name" value="Cyclin-like"/>
    <property type="match status" value="1"/>
</dbReference>
<dbReference type="EMBL" id="JAUDZG010000004">
    <property type="protein sequence ID" value="KAK3305086.1"/>
    <property type="molecule type" value="Genomic_DNA"/>
</dbReference>
<evidence type="ECO:0000313" key="4">
    <source>
        <dbReference type="Proteomes" id="UP001273166"/>
    </source>
</evidence>
<protein>
    <recommendedName>
        <fullName evidence="2">Cyclin-like domain-containing protein</fullName>
    </recommendedName>
</protein>
<dbReference type="CDD" id="cd20557">
    <property type="entry name" value="CYCLIN_ScPCL1-like"/>
    <property type="match status" value="1"/>
</dbReference>
<dbReference type="GeneID" id="87889198"/>
<dbReference type="GO" id="GO:0000307">
    <property type="term" value="C:cyclin-dependent protein kinase holoenzyme complex"/>
    <property type="evidence" value="ECO:0007669"/>
    <property type="project" value="TreeGrafter"/>
</dbReference>
<dbReference type="InterPro" id="IPR006671">
    <property type="entry name" value="Cyclin_N"/>
</dbReference>
<dbReference type="GO" id="GO:0005634">
    <property type="term" value="C:nucleus"/>
    <property type="evidence" value="ECO:0007669"/>
    <property type="project" value="TreeGrafter"/>
</dbReference>
<keyword evidence="1" id="KW-0195">Cyclin</keyword>
<dbReference type="GO" id="GO:0016538">
    <property type="term" value="F:cyclin-dependent protein serine/threonine kinase regulator activity"/>
    <property type="evidence" value="ECO:0007669"/>
    <property type="project" value="TreeGrafter"/>
</dbReference>
<sequence length="197" mass="21737">MMDSLPKLSPAELNAAALERFVAQPVDEEMIRYLAKAATGLTGHGVLAGADETLPTVAGRVGRGLPTIERFIMQLVVSSNVPVPTLMSSLVYLRRLKPRVQPMAKGLRQTHRIFLASLILAAKYLNDKSLKNADWAAYSVIRTQAYSFGFSKTEVNVMESQLLSLLDWDLGISDEDLYLELDYFLAPIRADIQPGAK</sequence>
<dbReference type="AlphaFoldDB" id="A0AAJ0M130"/>
<evidence type="ECO:0000313" key="3">
    <source>
        <dbReference type="EMBL" id="KAK3305086.1"/>
    </source>
</evidence>
<dbReference type="InterPro" id="IPR013922">
    <property type="entry name" value="Cyclin_PHO80-like"/>
</dbReference>
<gene>
    <name evidence="3" type="ORF">B0T15DRAFT_554911</name>
</gene>
<reference evidence="3" key="2">
    <citation type="submission" date="2023-06" db="EMBL/GenBank/DDBJ databases">
        <authorList>
            <consortium name="Lawrence Berkeley National Laboratory"/>
            <person name="Mondo S.J."/>
            <person name="Hensen N."/>
            <person name="Bonometti L."/>
            <person name="Westerberg I."/>
            <person name="Brannstrom I.O."/>
            <person name="Guillou S."/>
            <person name="Cros-Aarteil S."/>
            <person name="Calhoun S."/>
            <person name="Haridas S."/>
            <person name="Kuo A."/>
            <person name="Pangilinan J."/>
            <person name="Riley R."/>
            <person name="Labutti K."/>
            <person name="Andreopoulos B."/>
            <person name="Lipzen A."/>
            <person name="Chen C."/>
            <person name="Yanf M."/>
            <person name="Daum C."/>
            <person name="Ng V."/>
            <person name="Clum A."/>
            <person name="Steindorff A."/>
            <person name="Ohm R."/>
            <person name="Martin F."/>
            <person name="Silar P."/>
            <person name="Natvig D."/>
            <person name="Lalanne C."/>
            <person name="Gautier V."/>
            <person name="Ament-Velasquez S.L."/>
            <person name="Kruys A."/>
            <person name="Hutchinson M.I."/>
            <person name="Powell A.J."/>
            <person name="Barry K."/>
            <person name="Miller A.N."/>
            <person name="Grigoriev I.V."/>
            <person name="Debuchy R."/>
            <person name="Gladieux P."/>
            <person name="Thoren M.H."/>
            <person name="Johannesson H."/>
        </authorList>
    </citation>
    <scope>NUCLEOTIDE SEQUENCE</scope>
    <source>
        <strain evidence="3">CBS 333.67</strain>
    </source>
</reference>
<dbReference type="InterPro" id="IPR036915">
    <property type="entry name" value="Cyclin-like_sf"/>
</dbReference>
<evidence type="ECO:0000256" key="1">
    <source>
        <dbReference type="RuleBase" id="RU000383"/>
    </source>
</evidence>
<organism evidence="3 4">
    <name type="scientific">Chaetomium strumarium</name>
    <dbReference type="NCBI Taxonomy" id="1170767"/>
    <lineage>
        <taxon>Eukaryota</taxon>
        <taxon>Fungi</taxon>
        <taxon>Dikarya</taxon>
        <taxon>Ascomycota</taxon>
        <taxon>Pezizomycotina</taxon>
        <taxon>Sordariomycetes</taxon>
        <taxon>Sordariomycetidae</taxon>
        <taxon>Sordariales</taxon>
        <taxon>Chaetomiaceae</taxon>
        <taxon>Chaetomium</taxon>
    </lineage>
</organism>
<dbReference type="GO" id="GO:0019901">
    <property type="term" value="F:protein kinase binding"/>
    <property type="evidence" value="ECO:0007669"/>
    <property type="project" value="InterPro"/>
</dbReference>
<reference evidence="3" key="1">
    <citation type="journal article" date="2023" name="Mol. Phylogenet. Evol.">
        <title>Genome-scale phylogeny and comparative genomics of the fungal order Sordariales.</title>
        <authorList>
            <person name="Hensen N."/>
            <person name="Bonometti L."/>
            <person name="Westerberg I."/>
            <person name="Brannstrom I.O."/>
            <person name="Guillou S."/>
            <person name="Cros-Aarteil S."/>
            <person name="Calhoun S."/>
            <person name="Haridas S."/>
            <person name="Kuo A."/>
            <person name="Mondo S."/>
            <person name="Pangilinan J."/>
            <person name="Riley R."/>
            <person name="LaButti K."/>
            <person name="Andreopoulos B."/>
            <person name="Lipzen A."/>
            <person name="Chen C."/>
            <person name="Yan M."/>
            <person name="Daum C."/>
            <person name="Ng V."/>
            <person name="Clum A."/>
            <person name="Steindorff A."/>
            <person name="Ohm R.A."/>
            <person name="Martin F."/>
            <person name="Silar P."/>
            <person name="Natvig D.O."/>
            <person name="Lalanne C."/>
            <person name="Gautier V."/>
            <person name="Ament-Velasquez S.L."/>
            <person name="Kruys A."/>
            <person name="Hutchinson M.I."/>
            <person name="Powell A.J."/>
            <person name="Barry K."/>
            <person name="Miller A.N."/>
            <person name="Grigoriev I.V."/>
            <person name="Debuchy R."/>
            <person name="Gladieux P."/>
            <person name="Hiltunen Thoren M."/>
            <person name="Johannesson H."/>
        </authorList>
    </citation>
    <scope>NUCLEOTIDE SEQUENCE</scope>
    <source>
        <strain evidence="3">CBS 333.67</strain>
    </source>
</reference>
<dbReference type="Gene3D" id="1.10.472.10">
    <property type="entry name" value="Cyclin-like"/>
    <property type="match status" value="1"/>
</dbReference>
<accession>A0AAJ0M130</accession>
<dbReference type="PANTHER" id="PTHR15615">
    <property type="match status" value="1"/>
</dbReference>
<comment type="similarity">
    <text evidence="1">Belongs to the cyclin family.</text>
</comment>
<keyword evidence="4" id="KW-1185">Reference proteome</keyword>
<dbReference type="InterPro" id="IPR013763">
    <property type="entry name" value="Cyclin-like_dom"/>
</dbReference>
<dbReference type="SMART" id="SM00385">
    <property type="entry name" value="CYCLIN"/>
    <property type="match status" value="1"/>
</dbReference>
<dbReference type="Proteomes" id="UP001273166">
    <property type="component" value="Unassembled WGS sequence"/>
</dbReference>
<proteinExistence type="inferred from homology"/>